<keyword evidence="7" id="KW-1133">Transmembrane helix</keyword>
<dbReference type="InterPro" id="IPR036396">
    <property type="entry name" value="Cyt_P450_sf"/>
</dbReference>
<dbReference type="OrthoDB" id="1470350at2759"/>
<dbReference type="Gene3D" id="1.10.630.10">
    <property type="entry name" value="Cytochrome P450"/>
    <property type="match status" value="1"/>
</dbReference>
<dbReference type="RefSeq" id="XP_030996207.1">
    <property type="nucleotide sequence ID" value="XM_031139984.1"/>
</dbReference>
<feature type="transmembrane region" description="Helical" evidence="7">
    <location>
        <begin position="43"/>
        <end position="61"/>
    </location>
</feature>
<dbReference type="InterPro" id="IPR047146">
    <property type="entry name" value="Cyt_P450_E_CYP52_fungi"/>
</dbReference>
<evidence type="ECO:0000256" key="5">
    <source>
        <dbReference type="ARBA" id="ARBA00023004"/>
    </source>
</evidence>
<dbReference type="GO" id="GO:0016705">
    <property type="term" value="F:oxidoreductase activity, acting on paired donors, with incorporation or reduction of molecular oxygen"/>
    <property type="evidence" value="ECO:0007669"/>
    <property type="project" value="InterPro"/>
</dbReference>
<dbReference type="AlphaFoldDB" id="A0A507B5X1"/>
<accession>A0A507B5X1</accession>
<dbReference type="Proteomes" id="UP000319257">
    <property type="component" value="Unassembled WGS sequence"/>
</dbReference>
<dbReference type="PANTHER" id="PTHR24287:SF17">
    <property type="entry name" value="P450, PUTATIVE (EUROFUNG)-RELATED"/>
    <property type="match status" value="1"/>
</dbReference>
<protein>
    <recommendedName>
        <fullName evidence="10">Cytochrome P450</fullName>
    </recommendedName>
</protein>
<name>A0A507B5X1_9PEZI</name>
<evidence type="ECO:0000256" key="2">
    <source>
        <dbReference type="ARBA" id="ARBA00010617"/>
    </source>
</evidence>
<keyword evidence="6" id="KW-0503">Monooxygenase</keyword>
<keyword evidence="7" id="KW-0472">Membrane</keyword>
<comment type="caution">
    <text evidence="8">The sequence shown here is derived from an EMBL/GenBank/DDBJ whole genome shotgun (WGS) entry which is preliminary data.</text>
</comment>
<dbReference type="GO" id="GO:0004497">
    <property type="term" value="F:monooxygenase activity"/>
    <property type="evidence" value="ECO:0007669"/>
    <property type="project" value="UniProtKB-KW"/>
</dbReference>
<comment type="cofactor">
    <cofactor evidence="1">
        <name>heme</name>
        <dbReference type="ChEBI" id="CHEBI:30413"/>
    </cofactor>
</comment>
<dbReference type="InterPro" id="IPR001128">
    <property type="entry name" value="Cyt_P450"/>
</dbReference>
<evidence type="ECO:0008006" key="10">
    <source>
        <dbReference type="Google" id="ProtNLM"/>
    </source>
</evidence>
<evidence type="ECO:0000313" key="9">
    <source>
        <dbReference type="Proteomes" id="UP000319257"/>
    </source>
</evidence>
<keyword evidence="4" id="KW-0560">Oxidoreductase</keyword>
<gene>
    <name evidence="8" type="ORF">E0L32_005460</name>
</gene>
<evidence type="ECO:0000256" key="4">
    <source>
        <dbReference type="ARBA" id="ARBA00023002"/>
    </source>
</evidence>
<keyword evidence="9" id="KW-1185">Reference proteome</keyword>
<dbReference type="PANTHER" id="PTHR24287">
    <property type="entry name" value="P450, PUTATIVE (EUROFUNG)-RELATED"/>
    <property type="match status" value="1"/>
</dbReference>
<dbReference type="GO" id="GO:0005506">
    <property type="term" value="F:iron ion binding"/>
    <property type="evidence" value="ECO:0007669"/>
    <property type="project" value="InterPro"/>
</dbReference>
<keyword evidence="3" id="KW-0479">Metal-binding</keyword>
<dbReference type="SUPFAM" id="SSF48264">
    <property type="entry name" value="Cytochrome P450"/>
    <property type="match status" value="1"/>
</dbReference>
<evidence type="ECO:0000256" key="6">
    <source>
        <dbReference type="ARBA" id="ARBA00023033"/>
    </source>
</evidence>
<dbReference type="GO" id="GO:0020037">
    <property type="term" value="F:heme binding"/>
    <property type="evidence" value="ECO:0007669"/>
    <property type="project" value="InterPro"/>
</dbReference>
<organism evidence="8 9">
    <name type="scientific">Thyridium curvatum</name>
    <dbReference type="NCBI Taxonomy" id="1093900"/>
    <lineage>
        <taxon>Eukaryota</taxon>
        <taxon>Fungi</taxon>
        <taxon>Dikarya</taxon>
        <taxon>Ascomycota</taxon>
        <taxon>Pezizomycotina</taxon>
        <taxon>Sordariomycetes</taxon>
        <taxon>Sordariomycetidae</taxon>
        <taxon>Thyridiales</taxon>
        <taxon>Thyridiaceae</taxon>
        <taxon>Thyridium</taxon>
    </lineage>
</organism>
<evidence type="ECO:0000256" key="1">
    <source>
        <dbReference type="ARBA" id="ARBA00001971"/>
    </source>
</evidence>
<reference evidence="8 9" key="1">
    <citation type="submission" date="2019-06" db="EMBL/GenBank/DDBJ databases">
        <title>Draft genome sequence of the filamentous fungus Phialemoniopsis curvata isolated from diesel fuel.</title>
        <authorList>
            <person name="Varaljay V.A."/>
            <person name="Lyon W.J."/>
            <person name="Crouch A.L."/>
            <person name="Drake C.E."/>
            <person name="Hollomon J.M."/>
            <person name="Nadeau L.J."/>
            <person name="Nunn H.S."/>
            <person name="Stevenson B.S."/>
            <person name="Bojanowski C.L."/>
            <person name="Crookes-Goodson W.J."/>
        </authorList>
    </citation>
    <scope>NUCLEOTIDE SEQUENCE [LARGE SCALE GENOMIC DNA]</scope>
    <source>
        <strain evidence="8 9">D216</strain>
    </source>
</reference>
<dbReference type="STRING" id="1093900.A0A507B5X1"/>
<evidence type="ECO:0000313" key="8">
    <source>
        <dbReference type="EMBL" id="TPX14496.1"/>
    </source>
</evidence>
<dbReference type="EMBL" id="SKBQ01000028">
    <property type="protein sequence ID" value="TPX14496.1"/>
    <property type="molecule type" value="Genomic_DNA"/>
</dbReference>
<keyword evidence="7" id="KW-0812">Transmembrane</keyword>
<evidence type="ECO:0000256" key="7">
    <source>
        <dbReference type="SAM" id="Phobius"/>
    </source>
</evidence>
<dbReference type="GeneID" id="41972907"/>
<evidence type="ECO:0000256" key="3">
    <source>
        <dbReference type="ARBA" id="ARBA00022723"/>
    </source>
</evidence>
<dbReference type="InParanoid" id="A0A507B5X1"/>
<comment type="similarity">
    <text evidence="2">Belongs to the cytochrome P450 family.</text>
</comment>
<proteinExistence type="inferred from homology"/>
<keyword evidence="5" id="KW-0408">Iron</keyword>
<sequence length="402" mass="45565">MGNILRATFFAAVLSPFTAWVCLEATKHRNASGPYMSWPTRWYILLAIGTVILQISLIERLRYHLRARAKGCLSAPCYPHKDPFLGLDLLIPVIRAFKENTVIYNFQRRFEKYGHTHWSIAFTDWTINTEDPENIKAILTNIDDFPIAGPRLHTVLPLLGSESIFASNGQAWHNARSMLRPTFVRDQIADLECFDRHISNLLRAIPRDGSTFDMQKLLLDMTMDSSTDFMLGYSTNLLIKPLPEARKFIQAFEYVSATMGRRGSTGTAFLPSRELDDQIKIIQSFVESYMVKALADGRKHARERKYVFLDAMADSGASMEYIRDQVLSIIIAGRDTTAGAISSTIYFLARHPEVVAKVREEVLELNEKNPSWEQLKNMSYLSNTIKEGSVNIAPLNSPPSHV</sequence>
<dbReference type="Pfam" id="PF00067">
    <property type="entry name" value="p450"/>
    <property type="match status" value="1"/>
</dbReference>